<keyword evidence="3" id="KW-1185">Reference proteome</keyword>
<dbReference type="InterPro" id="IPR001845">
    <property type="entry name" value="HTH_ArsR_DNA-bd_dom"/>
</dbReference>
<protein>
    <submittedName>
        <fullName evidence="2">DNA-binding transcriptional ArsR family regulator</fullName>
    </submittedName>
</protein>
<dbReference type="Proteomes" id="UP000228758">
    <property type="component" value="Unassembled WGS sequence"/>
</dbReference>
<reference evidence="2 3" key="1">
    <citation type="submission" date="2017-11" db="EMBL/GenBank/DDBJ databases">
        <title>Genomic Encyclopedia of Archaeal and Bacterial Type Strains, Phase II (KMG-II): From Individual Species to Whole Genera.</title>
        <authorList>
            <person name="Goeker M."/>
        </authorList>
    </citation>
    <scope>NUCLEOTIDE SEQUENCE [LARGE SCALE GENOMIC DNA]</scope>
    <source>
        <strain evidence="2 3">DSM 27393</strain>
    </source>
</reference>
<dbReference type="Pfam" id="PF12840">
    <property type="entry name" value="HTH_20"/>
    <property type="match status" value="1"/>
</dbReference>
<dbReference type="Gene3D" id="1.10.10.10">
    <property type="entry name" value="Winged helix-like DNA-binding domain superfamily/Winged helix DNA-binding domain"/>
    <property type="match status" value="1"/>
</dbReference>
<dbReference type="GO" id="GO:0003677">
    <property type="term" value="F:DNA binding"/>
    <property type="evidence" value="ECO:0007669"/>
    <property type="project" value="UniProtKB-KW"/>
</dbReference>
<sequence length="103" mass="11459">MPQLTHPEVDRIRLDHVLAALGNPVRLGVIARLAAGEHLNCTTALPDVPKSSASHHWRVLRESGLLHQQREGRFITMTLRRRELDERFPGLLDAVLTAAAETA</sequence>
<feature type="domain" description="HTH arsR-type" evidence="1">
    <location>
        <begin position="6"/>
        <end position="99"/>
    </location>
</feature>
<name>A0A2M9CNY2_9MICO</name>
<keyword evidence="2" id="KW-0238">DNA-binding</keyword>
<dbReference type="OrthoDB" id="4471357at2"/>
<dbReference type="RefSeq" id="WP_100365671.1">
    <property type="nucleotide sequence ID" value="NZ_PGFF01000001.1"/>
</dbReference>
<dbReference type="AlphaFoldDB" id="A0A2M9CNY2"/>
<proteinExistence type="predicted"/>
<accession>A0A2M9CNY2</accession>
<dbReference type="EMBL" id="PGFF01000001">
    <property type="protein sequence ID" value="PJJ73607.1"/>
    <property type="molecule type" value="Genomic_DNA"/>
</dbReference>
<dbReference type="SMART" id="SM00418">
    <property type="entry name" value="HTH_ARSR"/>
    <property type="match status" value="1"/>
</dbReference>
<evidence type="ECO:0000313" key="3">
    <source>
        <dbReference type="Proteomes" id="UP000228758"/>
    </source>
</evidence>
<dbReference type="InterPro" id="IPR036390">
    <property type="entry name" value="WH_DNA-bd_sf"/>
</dbReference>
<gene>
    <name evidence="2" type="ORF">CLV46_3200</name>
</gene>
<dbReference type="SUPFAM" id="SSF46785">
    <property type="entry name" value="Winged helix' DNA-binding domain"/>
    <property type="match status" value="1"/>
</dbReference>
<comment type="caution">
    <text evidence="2">The sequence shown here is derived from an EMBL/GenBank/DDBJ whole genome shotgun (WGS) entry which is preliminary data.</text>
</comment>
<dbReference type="InterPro" id="IPR036388">
    <property type="entry name" value="WH-like_DNA-bd_sf"/>
</dbReference>
<dbReference type="PRINTS" id="PR00778">
    <property type="entry name" value="HTHARSR"/>
</dbReference>
<evidence type="ECO:0000259" key="1">
    <source>
        <dbReference type="PROSITE" id="PS50987"/>
    </source>
</evidence>
<dbReference type="GO" id="GO:0003700">
    <property type="term" value="F:DNA-binding transcription factor activity"/>
    <property type="evidence" value="ECO:0007669"/>
    <property type="project" value="InterPro"/>
</dbReference>
<dbReference type="PROSITE" id="PS50987">
    <property type="entry name" value="HTH_ARSR_2"/>
    <property type="match status" value="1"/>
</dbReference>
<evidence type="ECO:0000313" key="2">
    <source>
        <dbReference type="EMBL" id="PJJ73607.1"/>
    </source>
</evidence>
<organism evidence="2 3">
    <name type="scientific">Diaminobutyricimonas aerilata</name>
    <dbReference type="NCBI Taxonomy" id="1162967"/>
    <lineage>
        <taxon>Bacteria</taxon>
        <taxon>Bacillati</taxon>
        <taxon>Actinomycetota</taxon>
        <taxon>Actinomycetes</taxon>
        <taxon>Micrococcales</taxon>
        <taxon>Microbacteriaceae</taxon>
        <taxon>Diaminobutyricimonas</taxon>
    </lineage>
</organism>